<evidence type="ECO:0000256" key="3">
    <source>
        <dbReference type="ARBA" id="ARBA00006376"/>
    </source>
</evidence>
<dbReference type="UniPathway" id="UPA00288">
    <property type="reaction ID" value="UER01023"/>
</dbReference>
<dbReference type="CDD" id="cd00378">
    <property type="entry name" value="SHMT"/>
    <property type="match status" value="1"/>
</dbReference>
<dbReference type="PIRSF" id="PIRSF000412">
    <property type="entry name" value="SHMT"/>
    <property type="match status" value="1"/>
</dbReference>
<evidence type="ECO:0000256" key="4">
    <source>
        <dbReference type="ARBA" id="ARBA00011738"/>
    </source>
</evidence>
<dbReference type="EC" id="2.1.2.1" evidence="10"/>
<evidence type="ECO:0000256" key="10">
    <source>
        <dbReference type="HAMAP-Rule" id="MF_00051"/>
    </source>
</evidence>
<feature type="site" description="Plays an important role in substrate specificity" evidence="10">
    <location>
        <position position="223"/>
    </location>
</feature>
<dbReference type="InterPro" id="IPR039429">
    <property type="entry name" value="SHMT-like_dom"/>
</dbReference>
<dbReference type="Pfam" id="PF00464">
    <property type="entry name" value="SHMT"/>
    <property type="match status" value="1"/>
</dbReference>
<dbReference type="GO" id="GO:0035999">
    <property type="term" value="P:tetrahydrofolate interconversion"/>
    <property type="evidence" value="ECO:0007669"/>
    <property type="project" value="UniProtKB-UniRule"/>
</dbReference>
<evidence type="ECO:0000256" key="6">
    <source>
        <dbReference type="ARBA" id="ARBA00022563"/>
    </source>
</evidence>
<dbReference type="KEGG" id="mlac:CP520_02870"/>
<dbReference type="GO" id="GO:0030170">
    <property type="term" value="F:pyridoxal phosphate binding"/>
    <property type="evidence" value="ECO:0007669"/>
    <property type="project" value="UniProtKB-UniRule"/>
</dbReference>
<evidence type="ECO:0000256" key="11">
    <source>
        <dbReference type="PIRSR" id="PIRSR000412-50"/>
    </source>
</evidence>
<dbReference type="Gene3D" id="3.90.1150.10">
    <property type="entry name" value="Aspartate Aminotransferase, domain 1"/>
    <property type="match status" value="1"/>
</dbReference>
<name>A0A291ISP3_9MOLU</name>
<evidence type="ECO:0000256" key="9">
    <source>
        <dbReference type="ARBA" id="ARBA00054606"/>
    </source>
</evidence>
<dbReference type="SUPFAM" id="SSF53383">
    <property type="entry name" value="PLP-dependent transferases"/>
    <property type="match status" value="1"/>
</dbReference>
<keyword evidence="6 10" id="KW-0554">One-carbon metabolism</keyword>
<dbReference type="FunFam" id="3.40.640.10:FF:000001">
    <property type="entry name" value="Serine hydroxymethyltransferase"/>
    <property type="match status" value="1"/>
</dbReference>
<evidence type="ECO:0000256" key="7">
    <source>
        <dbReference type="ARBA" id="ARBA00022679"/>
    </source>
</evidence>
<evidence type="ECO:0000256" key="5">
    <source>
        <dbReference type="ARBA" id="ARBA00022490"/>
    </source>
</evidence>
<reference evidence="13 14" key="1">
    <citation type="submission" date="2017-09" db="EMBL/GenBank/DDBJ databases">
        <title>SPAdes assembly of the Mesoplasma lactucae genome.</title>
        <authorList>
            <person name="Knight T.F."/>
            <person name="Rubinstein R."/>
            <person name="Citino T."/>
        </authorList>
    </citation>
    <scope>NUCLEOTIDE SEQUENCE [LARGE SCALE GENOMIC DNA]</scope>
    <source>
        <strain evidence="13 14">831-C4</strain>
    </source>
</reference>
<comment type="subunit">
    <text evidence="4 10">Homodimer.</text>
</comment>
<feature type="modified residue" description="N6-(pyridoxal phosphate)lysine" evidence="10 11">
    <location>
        <position position="224"/>
    </location>
</feature>
<dbReference type="PANTHER" id="PTHR11680">
    <property type="entry name" value="SERINE HYDROXYMETHYLTRANSFERASE"/>
    <property type="match status" value="1"/>
</dbReference>
<gene>
    <name evidence="10 13" type="primary">glyA</name>
    <name evidence="13" type="ORF">CP520_02870</name>
</gene>
<proteinExistence type="inferred from homology"/>
<dbReference type="GO" id="GO:0008168">
    <property type="term" value="F:methyltransferase activity"/>
    <property type="evidence" value="ECO:0007669"/>
    <property type="project" value="UniProtKB-KW"/>
</dbReference>
<dbReference type="NCBIfam" id="NF000586">
    <property type="entry name" value="PRK00011.1"/>
    <property type="match status" value="1"/>
</dbReference>
<comment type="cofactor">
    <cofactor evidence="1 10 11">
        <name>pyridoxal 5'-phosphate</name>
        <dbReference type="ChEBI" id="CHEBI:597326"/>
    </cofactor>
</comment>
<comment type="similarity">
    <text evidence="3 10">Belongs to the SHMT family.</text>
</comment>
<dbReference type="Proteomes" id="UP000232227">
    <property type="component" value="Chromosome"/>
</dbReference>
<keyword evidence="5 10" id="KW-0963">Cytoplasm</keyword>
<evidence type="ECO:0000256" key="1">
    <source>
        <dbReference type="ARBA" id="ARBA00001933"/>
    </source>
</evidence>
<dbReference type="InterPro" id="IPR015421">
    <property type="entry name" value="PyrdxlP-dep_Trfase_major"/>
</dbReference>
<keyword evidence="13" id="KW-0489">Methyltransferase</keyword>
<evidence type="ECO:0000313" key="13">
    <source>
        <dbReference type="EMBL" id="ATG97829.1"/>
    </source>
</evidence>
<dbReference type="GO" id="GO:0032259">
    <property type="term" value="P:methylation"/>
    <property type="evidence" value="ECO:0007669"/>
    <property type="project" value="UniProtKB-KW"/>
</dbReference>
<keyword evidence="10" id="KW-0028">Amino-acid biosynthesis</keyword>
<dbReference type="GO" id="GO:0005829">
    <property type="term" value="C:cytosol"/>
    <property type="evidence" value="ECO:0007669"/>
    <property type="project" value="TreeGrafter"/>
</dbReference>
<organism evidence="13 14">
    <name type="scientific">Mesoplasma lactucae ATCC 49193</name>
    <dbReference type="NCBI Taxonomy" id="81460"/>
    <lineage>
        <taxon>Bacteria</taxon>
        <taxon>Bacillati</taxon>
        <taxon>Mycoplasmatota</taxon>
        <taxon>Mollicutes</taxon>
        <taxon>Entomoplasmatales</taxon>
        <taxon>Entomoplasmataceae</taxon>
        <taxon>Mesoplasma</taxon>
    </lineage>
</organism>
<comment type="subcellular location">
    <subcellularLocation>
        <location evidence="2 10">Cytoplasm</location>
    </subcellularLocation>
</comment>
<accession>A0A291ISP3</accession>
<dbReference type="InterPro" id="IPR049943">
    <property type="entry name" value="Ser_HO-MeTrfase-like"/>
</dbReference>
<comment type="pathway">
    <text evidence="10">One-carbon metabolism; tetrahydrofolate interconversion.</text>
</comment>
<sequence>MDKKMDKRITDAMNGELNRQRSHIELIASENFVSEAVMECNGSVFTNKYAEGYPGRRYYGGCEYIDVVEQLGIDLAKKIFGADHANLQPHSGSQANEAAYKVLVNPGDKILSMGLNAGGHLTHGSSVNFSGKTYNFAFYGVDKDTDLIDYDEVERLAIEFQPKLIVAGASAYSRKIDFKRFKEIADKVDAKLMVDMAHIAGLVAAGVHESPVPYADVVTTTTHKTLRGSRGGMILCKAQYAKKIDSAVFPGTQGGPLENLIAGKTQALCEADTLEYKQYIEQVVINAKVLAQTLMDNGVKVLTNGTDNHLINFEVKESFGITGREAEAILESVGIVTNKELLPFDTETPYNTSGVRIGTPAMTTRGFKETEFKQVGNMISSALKDHSDENLARIKAEVKELCDKFPLYEGLSY</sequence>
<dbReference type="InterPro" id="IPR001085">
    <property type="entry name" value="Ser_HO-MeTrfase"/>
</dbReference>
<dbReference type="PANTHER" id="PTHR11680:SF35">
    <property type="entry name" value="SERINE HYDROXYMETHYLTRANSFERASE 1"/>
    <property type="match status" value="1"/>
</dbReference>
<keyword evidence="14" id="KW-1185">Reference proteome</keyword>
<dbReference type="InterPro" id="IPR015422">
    <property type="entry name" value="PyrdxlP-dep_Trfase_small"/>
</dbReference>
<keyword evidence="7 10" id="KW-0808">Transferase</keyword>
<dbReference type="EMBL" id="CP023668">
    <property type="protein sequence ID" value="ATG97829.1"/>
    <property type="molecule type" value="Genomic_DNA"/>
</dbReference>
<feature type="binding site" evidence="10">
    <location>
        <begin position="119"/>
        <end position="121"/>
    </location>
    <ligand>
        <name>(6S)-5,6,7,8-tetrahydrofolate</name>
        <dbReference type="ChEBI" id="CHEBI:57453"/>
    </ligand>
</feature>
<comment type="function">
    <text evidence="9">Catalyzes the reversible interconversion of serine and glycine with tetrahydrofolate (THF) serving as the one-carbon carrier. This reaction serves as the major source of one-carbon groups required for the biosynthesis of purines, thymidylate, methionine, and other important biomolecules. Also exhibits THF-independent aldolase activity toward beta-hydroxyamino acids, producing glycine and aldehydes, via a retro-aldol mechanism. Thus, is able to catalyze the cleavage of L-allo-threonine.</text>
</comment>
<dbReference type="InterPro" id="IPR015424">
    <property type="entry name" value="PyrdxlP-dep_Trfase"/>
</dbReference>
<dbReference type="OrthoDB" id="9803846at2"/>
<dbReference type="GO" id="GO:0019264">
    <property type="term" value="P:glycine biosynthetic process from serine"/>
    <property type="evidence" value="ECO:0007669"/>
    <property type="project" value="UniProtKB-UniRule"/>
</dbReference>
<dbReference type="UniPathway" id="UPA00193"/>
<feature type="domain" description="Serine hydroxymethyltransferase-like" evidence="12">
    <location>
        <begin position="4"/>
        <end position="379"/>
    </location>
</feature>
<comment type="pathway">
    <text evidence="10">Amino-acid biosynthesis; glycine biosynthesis; glycine from L-serine: step 1/1.</text>
</comment>
<protein>
    <recommendedName>
        <fullName evidence="10">Serine hydroxymethyltransferase</fullName>
        <shortName evidence="10">SHMT</shortName>
        <shortName evidence="10">Serine methylase</shortName>
        <ecNumber evidence="10">2.1.2.1</ecNumber>
    </recommendedName>
</protein>
<dbReference type="HAMAP" id="MF_00051">
    <property type="entry name" value="SHMT"/>
    <property type="match status" value="1"/>
</dbReference>
<dbReference type="GO" id="GO:0004372">
    <property type="term" value="F:glycine hydroxymethyltransferase activity"/>
    <property type="evidence" value="ECO:0007669"/>
    <property type="project" value="UniProtKB-UniRule"/>
</dbReference>
<evidence type="ECO:0000259" key="12">
    <source>
        <dbReference type="Pfam" id="PF00464"/>
    </source>
</evidence>
<feature type="binding site" evidence="10">
    <location>
        <position position="115"/>
    </location>
    <ligand>
        <name>(6S)-5,6,7,8-tetrahydrofolate</name>
        <dbReference type="ChEBI" id="CHEBI:57453"/>
    </ligand>
</feature>
<comment type="caution">
    <text evidence="10">Lacks conserved residue(s) required for the propagation of feature annotation.</text>
</comment>
<evidence type="ECO:0000256" key="2">
    <source>
        <dbReference type="ARBA" id="ARBA00004496"/>
    </source>
</evidence>
<dbReference type="Gene3D" id="3.40.640.10">
    <property type="entry name" value="Type I PLP-dependent aspartate aminotransferase-like (Major domain)"/>
    <property type="match status" value="1"/>
</dbReference>
<dbReference type="RefSeq" id="WP_096863134.1">
    <property type="nucleotide sequence ID" value="NZ_CP023668.1"/>
</dbReference>
<keyword evidence="8 10" id="KW-0663">Pyridoxal phosphate</keyword>
<dbReference type="AlphaFoldDB" id="A0A291ISP3"/>
<evidence type="ECO:0000256" key="8">
    <source>
        <dbReference type="ARBA" id="ARBA00022898"/>
    </source>
</evidence>
<comment type="catalytic activity">
    <reaction evidence="10">
        <text>(6R)-5,10-methylene-5,6,7,8-tetrahydrofolate + glycine + H2O = (6S)-5,6,7,8-tetrahydrofolate + L-serine</text>
        <dbReference type="Rhea" id="RHEA:15481"/>
        <dbReference type="ChEBI" id="CHEBI:15377"/>
        <dbReference type="ChEBI" id="CHEBI:15636"/>
        <dbReference type="ChEBI" id="CHEBI:33384"/>
        <dbReference type="ChEBI" id="CHEBI:57305"/>
        <dbReference type="ChEBI" id="CHEBI:57453"/>
        <dbReference type="EC" id="2.1.2.1"/>
    </reaction>
</comment>
<evidence type="ECO:0000313" key="14">
    <source>
        <dbReference type="Proteomes" id="UP000232227"/>
    </source>
</evidence>